<accession>A0ABV5X6Y6</accession>
<dbReference type="RefSeq" id="WP_376841709.1">
    <property type="nucleotide sequence ID" value="NZ_JBHMAU010000129.1"/>
</dbReference>
<feature type="transmembrane region" description="Helical" evidence="10">
    <location>
        <begin position="336"/>
        <end position="353"/>
    </location>
</feature>
<evidence type="ECO:0000256" key="7">
    <source>
        <dbReference type="ARBA" id="ARBA00038075"/>
    </source>
</evidence>
<evidence type="ECO:0000256" key="9">
    <source>
        <dbReference type="SAM" id="MobiDB-lite"/>
    </source>
</evidence>
<feature type="transmembrane region" description="Helical" evidence="10">
    <location>
        <begin position="85"/>
        <end position="107"/>
    </location>
</feature>
<dbReference type="Pfam" id="PF07690">
    <property type="entry name" value="MFS_1"/>
    <property type="match status" value="1"/>
</dbReference>
<evidence type="ECO:0000256" key="2">
    <source>
        <dbReference type="ARBA" id="ARBA00022448"/>
    </source>
</evidence>
<comment type="subcellular location">
    <subcellularLocation>
        <location evidence="1">Cell inner membrane</location>
        <topology evidence="1">Multi-pass membrane protein</topology>
    </subcellularLocation>
</comment>
<evidence type="ECO:0000256" key="1">
    <source>
        <dbReference type="ARBA" id="ARBA00004429"/>
    </source>
</evidence>
<dbReference type="Gene3D" id="1.20.1250.20">
    <property type="entry name" value="MFS general substrate transporter like domains"/>
    <property type="match status" value="1"/>
</dbReference>
<comment type="caution">
    <text evidence="12">The sequence shown here is derived from an EMBL/GenBank/DDBJ whole genome shotgun (WGS) entry which is preliminary data.</text>
</comment>
<feature type="transmembrane region" description="Helical" evidence="10">
    <location>
        <begin position="179"/>
        <end position="196"/>
    </location>
</feature>
<dbReference type="SUPFAM" id="SSF103473">
    <property type="entry name" value="MFS general substrate transporter"/>
    <property type="match status" value="1"/>
</dbReference>
<evidence type="ECO:0000256" key="10">
    <source>
        <dbReference type="SAM" id="Phobius"/>
    </source>
</evidence>
<evidence type="ECO:0000256" key="5">
    <source>
        <dbReference type="ARBA" id="ARBA00022989"/>
    </source>
</evidence>
<dbReference type="CDD" id="cd06173">
    <property type="entry name" value="MFS_MefA_like"/>
    <property type="match status" value="1"/>
</dbReference>
<feature type="transmembrane region" description="Helical" evidence="10">
    <location>
        <begin position="420"/>
        <end position="443"/>
    </location>
</feature>
<keyword evidence="6 10" id="KW-0472">Membrane</keyword>
<feature type="transmembrane region" description="Helical" evidence="10">
    <location>
        <begin position="271"/>
        <end position="291"/>
    </location>
</feature>
<keyword evidence="5 10" id="KW-1133">Transmembrane helix</keyword>
<dbReference type="InterPro" id="IPR011701">
    <property type="entry name" value="MFS"/>
</dbReference>
<feature type="region of interest" description="Disordered" evidence="9">
    <location>
        <begin position="204"/>
        <end position="241"/>
    </location>
</feature>
<protein>
    <recommendedName>
        <fullName evidence="8">Multidrug efflux pump Tap</fullName>
    </recommendedName>
</protein>
<evidence type="ECO:0000256" key="8">
    <source>
        <dbReference type="ARBA" id="ARBA00040914"/>
    </source>
</evidence>
<keyword evidence="2" id="KW-0813">Transport</keyword>
<dbReference type="InterPro" id="IPR036259">
    <property type="entry name" value="MFS_trans_sf"/>
</dbReference>
<feature type="compositionally biased region" description="Low complexity" evidence="9">
    <location>
        <begin position="215"/>
        <end position="226"/>
    </location>
</feature>
<organism evidence="12 13">
    <name type="scientific">Brevibacterium otitidis</name>
    <dbReference type="NCBI Taxonomy" id="53364"/>
    <lineage>
        <taxon>Bacteria</taxon>
        <taxon>Bacillati</taxon>
        <taxon>Actinomycetota</taxon>
        <taxon>Actinomycetes</taxon>
        <taxon>Micrococcales</taxon>
        <taxon>Brevibacteriaceae</taxon>
        <taxon>Brevibacterium</taxon>
    </lineage>
</organism>
<feature type="transmembrane region" description="Helical" evidence="10">
    <location>
        <begin position="54"/>
        <end position="73"/>
    </location>
</feature>
<feature type="domain" description="Major facilitator superfamily (MFS) profile" evidence="11">
    <location>
        <begin position="20"/>
        <end position="448"/>
    </location>
</feature>
<evidence type="ECO:0000256" key="6">
    <source>
        <dbReference type="ARBA" id="ARBA00023136"/>
    </source>
</evidence>
<keyword evidence="13" id="KW-1185">Reference proteome</keyword>
<dbReference type="PANTHER" id="PTHR23513:SF9">
    <property type="entry name" value="ENTEROBACTIN EXPORTER ENTS"/>
    <property type="match status" value="1"/>
</dbReference>
<feature type="transmembrane region" description="Helical" evidence="10">
    <location>
        <begin position="311"/>
        <end position="329"/>
    </location>
</feature>
<gene>
    <name evidence="12" type="ORF">ACFFN1_15225</name>
</gene>
<keyword evidence="3" id="KW-1003">Cell membrane</keyword>
<name>A0ABV5X6Y6_9MICO</name>
<evidence type="ECO:0000313" key="12">
    <source>
        <dbReference type="EMBL" id="MFB9777727.1"/>
    </source>
</evidence>
<feature type="transmembrane region" description="Helical" evidence="10">
    <location>
        <begin position="113"/>
        <end position="140"/>
    </location>
</feature>
<comment type="similarity">
    <text evidence="7">Belongs to the major facilitator superfamily. Drug:H(+) antiporter-3 (DHA3) (TC 2.A.1.21) family.</text>
</comment>
<feature type="transmembrane region" description="Helical" evidence="10">
    <location>
        <begin position="21"/>
        <end position="48"/>
    </location>
</feature>
<keyword evidence="4 10" id="KW-0812">Transmembrane</keyword>
<dbReference type="PANTHER" id="PTHR23513">
    <property type="entry name" value="INTEGRAL MEMBRANE EFFLUX PROTEIN-RELATED"/>
    <property type="match status" value="1"/>
</dbReference>
<evidence type="ECO:0000256" key="4">
    <source>
        <dbReference type="ARBA" id="ARBA00022692"/>
    </source>
</evidence>
<reference evidence="12 13" key="1">
    <citation type="submission" date="2024-09" db="EMBL/GenBank/DDBJ databases">
        <authorList>
            <person name="Sun Q."/>
            <person name="Mori K."/>
        </authorList>
    </citation>
    <scope>NUCLEOTIDE SEQUENCE [LARGE SCALE GENOMIC DNA]</scope>
    <source>
        <strain evidence="12 13">JCM 11683</strain>
    </source>
</reference>
<evidence type="ECO:0000313" key="13">
    <source>
        <dbReference type="Proteomes" id="UP001589707"/>
    </source>
</evidence>
<evidence type="ECO:0000256" key="3">
    <source>
        <dbReference type="ARBA" id="ARBA00022475"/>
    </source>
</evidence>
<sequence>MMSFFLRWGIDVTLLRSNRIFRALFIGRMLTVFGLSMLVVTVNVQIYALTGSSLHIALVNSVLGVCSVAGSFIGGSIADRVDRRIVILVTRGLAVFGFAALALNAMLPEASLAAIYVITAFDAAIGSAGAAAFGAAIPAVVRAEELPATGAIMALSIDLGAAAAPALAGVLIARFDPALVLWIVVGLGIVSWLTICRIPALSPEPADEPAPPTPAGSGAAVPAASPLTDAQQPDASPAGSTAPMIGWLRGQLRQLRTHTAEAWAFSRRDRVVGTVLLIGFIQILFASPFVLIPEFVATALGGGSAEVGLLYSAPACGALLAGLSSGWIARRSRLSVIVVVVFTASALGVAAFGQSTSLWPAFAFLAVVGAGDVIGEILRFTIISSRTPDRLRGRITGLWQAQATVGDTLGGPLLSLAARVLGAGAAISIGGVIAAVLTCALLTRSAVRGHVHSNREKEHA</sequence>
<evidence type="ECO:0000259" key="11">
    <source>
        <dbReference type="PROSITE" id="PS50850"/>
    </source>
</evidence>
<dbReference type="PROSITE" id="PS50850">
    <property type="entry name" value="MFS"/>
    <property type="match status" value="1"/>
</dbReference>
<feature type="transmembrane region" description="Helical" evidence="10">
    <location>
        <begin position="152"/>
        <end position="173"/>
    </location>
</feature>
<dbReference type="InterPro" id="IPR020846">
    <property type="entry name" value="MFS_dom"/>
</dbReference>
<dbReference type="Proteomes" id="UP001589707">
    <property type="component" value="Unassembled WGS sequence"/>
</dbReference>
<proteinExistence type="inferred from homology"/>
<dbReference type="EMBL" id="JBHMAU010000129">
    <property type="protein sequence ID" value="MFB9777727.1"/>
    <property type="molecule type" value="Genomic_DNA"/>
</dbReference>